<dbReference type="OrthoDB" id="43547at2759"/>
<dbReference type="PANTHER" id="PTHR14918:SF3">
    <property type="entry name" value="KICSTOR COMPLEX PROTEIN SZT2"/>
    <property type="match status" value="1"/>
</dbReference>
<feature type="compositionally biased region" description="Basic and acidic residues" evidence="1">
    <location>
        <begin position="251"/>
        <end position="260"/>
    </location>
</feature>
<protein>
    <submittedName>
        <fullName evidence="2">Uncharacterized protein</fullName>
    </submittedName>
</protein>
<dbReference type="InterPro" id="IPR033228">
    <property type="entry name" value="SZT2"/>
</dbReference>
<proteinExistence type="predicted"/>
<reference evidence="2" key="1">
    <citation type="submission" date="2021-02" db="EMBL/GenBank/DDBJ databases">
        <authorList>
            <person name="Dougan E. K."/>
            <person name="Rhodes N."/>
            <person name="Thang M."/>
            <person name="Chan C."/>
        </authorList>
    </citation>
    <scope>NUCLEOTIDE SEQUENCE</scope>
</reference>
<dbReference type="PANTHER" id="PTHR14918">
    <property type="entry name" value="KICSTOR COMPLEX PROTEIN SZT2"/>
    <property type="match status" value="1"/>
</dbReference>
<dbReference type="EMBL" id="CAJNNV010000262">
    <property type="protein sequence ID" value="CAE8581987.1"/>
    <property type="molecule type" value="Genomic_DNA"/>
</dbReference>
<feature type="region of interest" description="Disordered" evidence="1">
    <location>
        <begin position="220"/>
        <end position="260"/>
    </location>
</feature>
<name>A0A813D692_POLGL</name>
<gene>
    <name evidence="2" type="ORF">PGLA1383_LOCUS996</name>
</gene>
<feature type="region of interest" description="Disordered" evidence="1">
    <location>
        <begin position="41"/>
        <end position="69"/>
    </location>
</feature>
<evidence type="ECO:0000256" key="1">
    <source>
        <dbReference type="SAM" id="MobiDB-lite"/>
    </source>
</evidence>
<dbReference type="Proteomes" id="UP000654075">
    <property type="component" value="Unassembled WGS sequence"/>
</dbReference>
<dbReference type="GO" id="GO:0005777">
    <property type="term" value="C:peroxisome"/>
    <property type="evidence" value="ECO:0007669"/>
    <property type="project" value="InterPro"/>
</dbReference>
<keyword evidence="3" id="KW-1185">Reference proteome</keyword>
<evidence type="ECO:0000313" key="2">
    <source>
        <dbReference type="EMBL" id="CAE8581987.1"/>
    </source>
</evidence>
<sequence>MTGVHASEQAQEVWCLADRRFTAAHRALWHLAHLRCDISTDGSGRGGHGQPIRKSAGATKNSASFSSFSEGGSVRVLSTKPDASALQLTTRSQVSFISERYHFVFSLDLSPSVFVVDCSFKGFSTGTYLLDSLLPSLEDTLRLLLTPMMIRGSPFEPELFITVLAQGSPAFNLRLLVQGARVTRKNVSGVLASIRQKLPELVQLQAQWLQATVGGAEAASTAAPRQQFPSAGLMPSSPSKDSIPAMSAAHTAKDGPSKEVAKHNNLDTILRNCLLALSMSSVPDATPALVLLTDGVMTSLFRTLQFDNVLMHLNVLDVALHIVQVGGGFSPWSTLGMCSDLNILHFLASTSPGGVLFQDHHLSLMLRTQGSSHESGSSGASANSQPSTVNRLQLAWLWRASALSMSLDDDQKKAFSDQSFISSLADQTTADSNEQSYVHHLRQLGCKIPPKIQLPGLDIHCSVQPAQVQTPRTPRTSADSGLKHTRSLSRLWSAPLSPTFAPRRLRELSSPAVPSLQLQSLGSSSAGASPLLTIPSMKDFSQAAAMGGTQLDWEEAHSHLYNDHEAVLSGVSLAQIVECRVREGFRLIQHTFVSSSAVSGLGGEVHQAVRFGLTWRPMFKVFYTAEICSNQKVRVRIQTRAPSSEYLKHRGNARYKNNGELGNTQEQLDALVRAVQVVGRRPNSRALLQGHAWRPLVRDRGCRSSAGATSASPLVFGAAL</sequence>
<organism evidence="2 3">
    <name type="scientific">Polarella glacialis</name>
    <name type="common">Dinoflagellate</name>
    <dbReference type="NCBI Taxonomy" id="89957"/>
    <lineage>
        <taxon>Eukaryota</taxon>
        <taxon>Sar</taxon>
        <taxon>Alveolata</taxon>
        <taxon>Dinophyceae</taxon>
        <taxon>Suessiales</taxon>
        <taxon>Suessiaceae</taxon>
        <taxon>Polarella</taxon>
    </lineage>
</organism>
<evidence type="ECO:0000313" key="3">
    <source>
        <dbReference type="Proteomes" id="UP000654075"/>
    </source>
</evidence>
<comment type="caution">
    <text evidence="2">The sequence shown here is derived from an EMBL/GenBank/DDBJ whole genome shotgun (WGS) entry which is preliminary data.</text>
</comment>
<dbReference type="AlphaFoldDB" id="A0A813D692"/>
<accession>A0A813D692</accession>